<accession>A0AAE0NUE3</accession>
<name>A0AAE0NUE3_9PEZI</name>
<dbReference type="AlphaFoldDB" id="A0AAE0NUE3"/>
<gene>
    <name evidence="2" type="ORF">B0H63DRAFT_167043</name>
</gene>
<dbReference type="Proteomes" id="UP001285441">
    <property type="component" value="Unassembled WGS sequence"/>
</dbReference>
<reference evidence="2" key="1">
    <citation type="journal article" date="2023" name="Mol. Phylogenet. Evol.">
        <title>Genome-scale phylogeny and comparative genomics of the fungal order Sordariales.</title>
        <authorList>
            <person name="Hensen N."/>
            <person name="Bonometti L."/>
            <person name="Westerberg I."/>
            <person name="Brannstrom I.O."/>
            <person name="Guillou S."/>
            <person name="Cros-Aarteil S."/>
            <person name="Calhoun S."/>
            <person name="Haridas S."/>
            <person name="Kuo A."/>
            <person name="Mondo S."/>
            <person name="Pangilinan J."/>
            <person name="Riley R."/>
            <person name="LaButti K."/>
            <person name="Andreopoulos B."/>
            <person name="Lipzen A."/>
            <person name="Chen C."/>
            <person name="Yan M."/>
            <person name="Daum C."/>
            <person name="Ng V."/>
            <person name="Clum A."/>
            <person name="Steindorff A."/>
            <person name="Ohm R.A."/>
            <person name="Martin F."/>
            <person name="Silar P."/>
            <person name="Natvig D.O."/>
            <person name="Lalanne C."/>
            <person name="Gautier V."/>
            <person name="Ament-Velasquez S.L."/>
            <person name="Kruys A."/>
            <person name="Hutchinson M.I."/>
            <person name="Powell A.J."/>
            <person name="Barry K."/>
            <person name="Miller A.N."/>
            <person name="Grigoriev I.V."/>
            <person name="Debuchy R."/>
            <person name="Gladieux P."/>
            <person name="Hiltunen Thoren M."/>
            <person name="Johannesson H."/>
        </authorList>
    </citation>
    <scope>NUCLEOTIDE SEQUENCE</scope>
    <source>
        <strain evidence="2">CBS 232.78</strain>
    </source>
</reference>
<evidence type="ECO:0000256" key="1">
    <source>
        <dbReference type="SAM" id="SignalP"/>
    </source>
</evidence>
<feature type="chain" id="PRO_5042003583" evidence="1">
    <location>
        <begin position="22"/>
        <end position="478"/>
    </location>
</feature>
<feature type="signal peptide" evidence="1">
    <location>
        <begin position="1"/>
        <end position="21"/>
    </location>
</feature>
<proteinExistence type="predicted"/>
<dbReference type="PANTHER" id="PTHR31252:SF11">
    <property type="entry name" value="DUF4419 DOMAIN-CONTAINING PROTEIN"/>
    <property type="match status" value="1"/>
</dbReference>
<evidence type="ECO:0000313" key="2">
    <source>
        <dbReference type="EMBL" id="KAK3387933.1"/>
    </source>
</evidence>
<keyword evidence="1" id="KW-0732">Signal</keyword>
<dbReference type="InterPro" id="IPR025533">
    <property type="entry name" value="DUF4419"/>
</dbReference>
<comment type="caution">
    <text evidence="2">The sequence shown here is derived from an EMBL/GenBank/DDBJ whole genome shotgun (WGS) entry which is preliminary data.</text>
</comment>
<dbReference type="EMBL" id="JAULSW010000003">
    <property type="protein sequence ID" value="KAK3387933.1"/>
    <property type="molecule type" value="Genomic_DNA"/>
</dbReference>
<evidence type="ECO:0000313" key="3">
    <source>
        <dbReference type="Proteomes" id="UP001285441"/>
    </source>
</evidence>
<dbReference type="Pfam" id="PF14388">
    <property type="entry name" value="DUF4419"/>
    <property type="match status" value="1"/>
</dbReference>
<organism evidence="2 3">
    <name type="scientific">Podospora didyma</name>
    <dbReference type="NCBI Taxonomy" id="330526"/>
    <lineage>
        <taxon>Eukaryota</taxon>
        <taxon>Fungi</taxon>
        <taxon>Dikarya</taxon>
        <taxon>Ascomycota</taxon>
        <taxon>Pezizomycotina</taxon>
        <taxon>Sordariomycetes</taxon>
        <taxon>Sordariomycetidae</taxon>
        <taxon>Sordariales</taxon>
        <taxon>Podosporaceae</taxon>
        <taxon>Podospora</taxon>
    </lineage>
</organism>
<keyword evidence="3" id="KW-1185">Reference proteome</keyword>
<reference evidence="2" key="2">
    <citation type="submission" date="2023-06" db="EMBL/GenBank/DDBJ databases">
        <authorList>
            <consortium name="Lawrence Berkeley National Laboratory"/>
            <person name="Haridas S."/>
            <person name="Hensen N."/>
            <person name="Bonometti L."/>
            <person name="Westerberg I."/>
            <person name="Brannstrom I.O."/>
            <person name="Guillou S."/>
            <person name="Cros-Aarteil S."/>
            <person name="Calhoun S."/>
            <person name="Kuo A."/>
            <person name="Mondo S."/>
            <person name="Pangilinan J."/>
            <person name="Riley R."/>
            <person name="LaButti K."/>
            <person name="Andreopoulos B."/>
            <person name="Lipzen A."/>
            <person name="Chen C."/>
            <person name="Yanf M."/>
            <person name="Daum C."/>
            <person name="Ng V."/>
            <person name="Clum A."/>
            <person name="Steindorff A."/>
            <person name="Ohm R."/>
            <person name="Martin F."/>
            <person name="Silar P."/>
            <person name="Natvig D."/>
            <person name="Lalanne C."/>
            <person name="Gautier V."/>
            <person name="Ament-velasquez S.L."/>
            <person name="Kruys A."/>
            <person name="Hutchinson M.I."/>
            <person name="Powell A.J."/>
            <person name="Barry K."/>
            <person name="Miller A.N."/>
            <person name="Grigoriev I.V."/>
            <person name="Debuchy R."/>
            <person name="Gladieux P."/>
            <person name="Thoren M.H."/>
            <person name="Johannesson H."/>
        </authorList>
    </citation>
    <scope>NUCLEOTIDE SEQUENCE</scope>
    <source>
        <strain evidence="2">CBS 232.78</strain>
    </source>
</reference>
<sequence>MITIRFPRALLCALILSATLALTTNAVVIIPGGVPRPLAKSHTTKPATSPDALLRASAEQEFATNPSAKVIMSTYSAPGLTQESSTNFTGADSRELYPSGDSFVRGAIQAWGDHLHLVIRPDEVWFTILVQMNFYMDKHAEEIRDIFVAHKGQKTIEIWDNDWYSVLRRFQFEIQKNVKTDWLLKWIQPSFSTSTENDNMVANVLMMGLTKTYFKFLGGIICGLPSVTLLGEQADWEALLAKLDRLPEFGKEPAQYAARLRPILSRLVSSFKQPDAKETREFWNSIVVSQSTHICGEPPLYVSGWITGFFFWDASGDAYARSAGNGKEVLQLDGVRYPYLDITKLPVGYAGAPFTMLDFGGQSEFPARVVAGTLGKRIKAGAPPGFADALRRANGDESWIREQSTHGTLQPMSAWMLLGPVEKDDSKDGEKRYPTTDSELNMLARITDGGSCDSGSVSAGSSSLWNEAVLWMNRNLVV</sequence>
<protein>
    <submittedName>
        <fullName evidence="2">Uncharacterized protein</fullName>
    </submittedName>
</protein>
<dbReference type="PANTHER" id="PTHR31252">
    <property type="entry name" value="DUF4419 DOMAIN-CONTAINING PROTEIN"/>
    <property type="match status" value="1"/>
</dbReference>